<organism evidence="1">
    <name type="scientific">marine sediment metagenome</name>
    <dbReference type="NCBI Taxonomy" id="412755"/>
    <lineage>
        <taxon>unclassified sequences</taxon>
        <taxon>metagenomes</taxon>
        <taxon>ecological metagenomes</taxon>
    </lineage>
</organism>
<name>A0A0F8ZCG2_9ZZZZ</name>
<proteinExistence type="predicted"/>
<evidence type="ECO:0000313" key="1">
    <source>
        <dbReference type="EMBL" id="KKK83620.1"/>
    </source>
</evidence>
<sequence length="23" mass="2862">MEKTLQSEEFIDRVVDRIKRKQL</sequence>
<protein>
    <submittedName>
        <fullName evidence="1">Uncharacterized protein</fullName>
    </submittedName>
</protein>
<reference evidence="1" key="1">
    <citation type="journal article" date="2015" name="Nature">
        <title>Complex archaea that bridge the gap between prokaryotes and eukaryotes.</title>
        <authorList>
            <person name="Spang A."/>
            <person name="Saw J.H."/>
            <person name="Jorgensen S.L."/>
            <person name="Zaremba-Niedzwiedzka K."/>
            <person name="Martijn J."/>
            <person name="Lind A.E."/>
            <person name="van Eijk R."/>
            <person name="Schleper C."/>
            <person name="Guy L."/>
            <person name="Ettema T.J."/>
        </authorList>
    </citation>
    <scope>NUCLEOTIDE SEQUENCE</scope>
</reference>
<comment type="caution">
    <text evidence="1">The sequence shown here is derived from an EMBL/GenBank/DDBJ whole genome shotgun (WGS) entry which is preliminary data.</text>
</comment>
<feature type="non-terminal residue" evidence="1">
    <location>
        <position position="1"/>
    </location>
</feature>
<dbReference type="AlphaFoldDB" id="A0A0F8ZCG2"/>
<dbReference type="EMBL" id="LAZR01052138">
    <property type="protein sequence ID" value="KKK83620.1"/>
    <property type="molecule type" value="Genomic_DNA"/>
</dbReference>
<gene>
    <name evidence="1" type="ORF">LCGC14_2791570</name>
</gene>
<accession>A0A0F8ZCG2</accession>